<dbReference type="InterPro" id="IPR001680">
    <property type="entry name" value="WD40_rpt"/>
</dbReference>
<sequence length="1123" mass="120757">MPDEPPPDSTQVQVGRPTVTAATLHGLPIIPGYDVLREIGRGGMGVVYEARQVKLDRLVALKLMLGDDPLNKARFLAEGQVIAAVKHPHVVEVYDFGESPDGPYIAMEYLTGGPLSDRLKAGPPFSPKEAAGLVARVASGVGAAHGLGVVHRDLKPGNVLLDADGSPKVTDFGLAKRTTSDLTQTQDAAGTPAYMAPEQARAMKFVGPPADVWSLGVMLYESLTGRRPFAAETDVELLVSIQEADPPTLRTVSKAVPHDLETVCLRCLEKEPDRRYPTAKELAADLAAWADGKPIAARRATPAERAVLWVRRKPTLAAAWAFGTLALALGTFAVVATSLWTQAASERAAAVDAQGRAEQAEQDANQARDLVQRVEYARAVYSAHQDALHHNFARANQLLAGTRKELRGWEWDYVHRLCHSDLYTIPNRHLVRLSPDGSRFLAVGRIAEAEVFDTAAGTTCFAVQPSLDAKARERGIVSAIGIVSATFNATGELFAFRGTRQDISVWDARTGTERHAFLMPNRCEEILQLSSDGSRVATRHENAIFVWDAAGQKLGSAGRQSERVVFAAVDAECQRIVVKDADARALRVLDAATGDPLVRLAGAESAFDFVTFSPGGGRIAALRHDGLVTVWDARTGAALRTIPTGPRAVPLNKIRFTVTDGRPLVLHDASRRMVSRTPDGVAHVWDVESGRAVATLVGHRDVITSVTFNRDGRRIVTASDDGTAILWDTESGKLLVSYAGHAGPIQSAEITTDGAHVVTAGDDGVRVWDANRGSRDFAHKLPVGSDAIAFRADGERFVTPANGFTVYDANTGRRIVSKAHTDPDPNFDKTDGDKAAFSPDGTRVATNSMSGEVTLTVGGVQKVYRGDGAARVYDAATGKELVALAGHTERVNTVAFSPDGRRVVTTSDDKTARVWDAATGKELLKLTRTKPFGRANGGAPVTEAEFMRDAAFSPDGATVLTLAANALTLWAADTGREGPAFDCRPRSADRSGGFTHPGRFCFHPDGNRVALIREEELEIWDVRTGREVVALPRHARRIRSARFNRDGRRLVTTSWDGAVRVWDAESGAEALALSDADVRDSDAAFSPDGTRLFGVGPLGVTVWDSRPVSREFLPKATDVKPTK</sequence>
<dbReference type="FunFam" id="1.10.510.10:FF:000021">
    <property type="entry name" value="Serine/threonine protein kinase"/>
    <property type="match status" value="1"/>
</dbReference>
<evidence type="ECO:0000256" key="3">
    <source>
        <dbReference type="ARBA" id="ARBA00022574"/>
    </source>
</evidence>
<dbReference type="GO" id="GO:0004674">
    <property type="term" value="F:protein serine/threonine kinase activity"/>
    <property type="evidence" value="ECO:0007669"/>
    <property type="project" value="UniProtKB-KW"/>
</dbReference>
<evidence type="ECO:0000256" key="9">
    <source>
        <dbReference type="PROSITE-ProRule" id="PRU00221"/>
    </source>
</evidence>
<evidence type="ECO:0000256" key="8">
    <source>
        <dbReference type="ARBA" id="ARBA00022840"/>
    </source>
</evidence>
<dbReference type="SUPFAM" id="SSF82171">
    <property type="entry name" value="DPP6 N-terminal domain-like"/>
    <property type="match status" value="1"/>
</dbReference>
<dbReference type="PROSITE" id="PS00107">
    <property type="entry name" value="PROTEIN_KINASE_ATP"/>
    <property type="match status" value="1"/>
</dbReference>
<evidence type="ECO:0000256" key="2">
    <source>
        <dbReference type="ARBA" id="ARBA00022527"/>
    </source>
</evidence>
<feature type="repeat" description="WD" evidence="9">
    <location>
        <begin position="884"/>
        <end position="925"/>
    </location>
</feature>
<name>A0A5C1AR54_9BACT</name>
<dbReference type="SUPFAM" id="SSF50969">
    <property type="entry name" value="YVTN repeat-like/Quinoprotein amine dehydrogenase"/>
    <property type="match status" value="1"/>
</dbReference>
<dbReference type="SUPFAM" id="SSF56112">
    <property type="entry name" value="Protein kinase-like (PK-like)"/>
    <property type="match status" value="1"/>
</dbReference>
<evidence type="ECO:0000256" key="1">
    <source>
        <dbReference type="ARBA" id="ARBA00012513"/>
    </source>
</evidence>
<dbReference type="CDD" id="cd00200">
    <property type="entry name" value="WD40"/>
    <property type="match status" value="1"/>
</dbReference>
<organism evidence="14 15">
    <name type="scientific">Limnoglobus roseus</name>
    <dbReference type="NCBI Taxonomy" id="2598579"/>
    <lineage>
        <taxon>Bacteria</taxon>
        <taxon>Pseudomonadati</taxon>
        <taxon>Planctomycetota</taxon>
        <taxon>Planctomycetia</taxon>
        <taxon>Gemmatales</taxon>
        <taxon>Gemmataceae</taxon>
        <taxon>Limnoglobus</taxon>
    </lineage>
</organism>
<dbReference type="SMART" id="SM00320">
    <property type="entry name" value="WD40"/>
    <property type="match status" value="7"/>
</dbReference>
<keyword evidence="6 10" id="KW-0547">Nucleotide-binding</keyword>
<dbReference type="KEGG" id="lrs:PX52LOC_07557"/>
<dbReference type="SUPFAM" id="SSF50998">
    <property type="entry name" value="Quinoprotein alcohol dehydrogenase-like"/>
    <property type="match status" value="1"/>
</dbReference>
<evidence type="ECO:0000256" key="4">
    <source>
        <dbReference type="ARBA" id="ARBA00022679"/>
    </source>
</evidence>
<dbReference type="InterPro" id="IPR019775">
    <property type="entry name" value="WD40_repeat_CS"/>
</dbReference>
<dbReference type="InterPro" id="IPR008271">
    <property type="entry name" value="Ser/Thr_kinase_AS"/>
</dbReference>
<dbReference type="Gene3D" id="3.30.200.20">
    <property type="entry name" value="Phosphorylase Kinase, domain 1"/>
    <property type="match status" value="1"/>
</dbReference>
<evidence type="ECO:0000313" key="14">
    <source>
        <dbReference type="EMBL" id="QEL20456.1"/>
    </source>
</evidence>
<feature type="compositionally biased region" description="Basic and acidic residues" evidence="12">
    <location>
        <begin position="819"/>
        <end position="834"/>
    </location>
</feature>
<dbReference type="PROSITE" id="PS00108">
    <property type="entry name" value="PROTEIN_KINASE_ST"/>
    <property type="match status" value="1"/>
</dbReference>
<feature type="coiled-coil region" evidence="11">
    <location>
        <begin position="343"/>
        <end position="377"/>
    </location>
</feature>
<dbReference type="PANTHER" id="PTHR19879:SF9">
    <property type="entry name" value="TRANSCRIPTION INITIATION FACTOR TFIID SUBUNIT 5"/>
    <property type="match status" value="1"/>
</dbReference>
<keyword evidence="15" id="KW-1185">Reference proteome</keyword>
<dbReference type="OrthoDB" id="500858at2"/>
<keyword evidence="8 10" id="KW-0067">ATP-binding</keyword>
<dbReference type="InterPro" id="IPR011044">
    <property type="entry name" value="Quino_amine_DH_bsu"/>
</dbReference>
<feature type="repeat" description="WD" evidence="9">
    <location>
        <begin position="1031"/>
        <end position="1072"/>
    </location>
</feature>
<dbReference type="Gene3D" id="2.130.10.10">
    <property type="entry name" value="YVTN repeat-like/Quinoprotein amine dehydrogenase"/>
    <property type="match status" value="4"/>
</dbReference>
<dbReference type="InterPro" id="IPR017441">
    <property type="entry name" value="Protein_kinase_ATP_BS"/>
</dbReference>
<evidence type="ECO:0000259" key="13">
    <source>
        <dbReference type="PROSITE" id="PS50011"/>
    </source>
</evidence>
<dbReference type="PRINTS" id="PR00320">
    <property type="entry name" value="GPROTEINBRPT"/>
</dbReference>
<keyword evidence="7 14" id="KW-0418">Kinase</keyword>
<gene>
    <name evidence="14" type="ORF">PX52LOC_07557</name>
</gene>
<protein>
    <recommendedName>
        <fullName evidence="1">non-specific serine/threonine protein kinase</fullName>
        <ecNumber evidence="1">2.7.11.1</ecNumber>
    </recommendedName>
</protein>
<evidence type="ECO:0000256" key="7">
    <source>
        <dbReference type="ARBA" id="ARBA00022777"/>
    </source>
</evidence>
<feature type="repeat" description="WD" evidence="9">
    <location>
        <begin position="600"/>
        <end position="641"/>
    </location>
</feature>
<dbReference type="EC" id="2.7.11.1" evidence="1"/>
<dbReference type="CDD" id="cd14014">
    <property type="entry name" value="STKc_PknB_like"/>
    <property type="match status" value="1"/>
</dbReference>
<dbReference type="Proteomes" id="UP000324974">
    <property type="component" value="Chromosome"/>
</dbReference>
<dbReference type="InterPro" id="IPR000719">
    <property type="entry name" value="Prot_kinase_dom"/>
</dbReference>
<keyword evidence="2 14" id="KW-0723">Serine/threonine-protein kinase</keyword>
<dbReference type="PANTHER" id="PTHR19879">
    <property type="entry name" value="TRANSCRIPTION INITIATION FACTOR TFIID"/>
    <property type="match status" value="1"/>
</dbReference>
<dbReference type="RefSeq" id="WP_149114759.1">
    <property type="nucleotide sequence ID" value="NZ_CP042425.1"/>
</dbReference>
<dbReference type="InterPro" id="IPR011009">
    <property type="entry name" value="Kinase-like_dom_sf"/>
</dbReference>
<dbReference type="PROSITE" id="PS50082">
    <property type="entry name" value="WD_REPEATS_2"/>
    <property type="match status" value="4"/>
</dbReference>
<feature type="repeat" description="WD" evidence="9">
    <location>
        <begin position="696"/>
        <end position="737"/>
    </location>
</feature>
<dbReference type="Gene3D" id="1.10.510.10">
    <property type="entry name" value="Transferase(Phosphotransferase) domain 1"/>
    <property type="match status" value="1"/>
</dbReference>
<feature type="binding site" evidence="10">
    <location>
        <position position="62"/>
    </location>
    <ligand>
        <name>ATP</name>
        <dbReference type="ChEBI" id="CHEBI:30616"/>
    </ligand>
</feature>
<keyword evidence="3 9" id="KW-0853">WD repeat</keyword>
<keyword evidence="4" id="KW-0808">Transferase</keyword>
<dbReference type="PROSITE" id="PS00678">
    <property type="entry name" value="WD_REPEATS_1"/>
    <property type="match status" value="4"/>
</dbReference>
<dbReference type="InterPro" id="IPR020472">
    <property type="entry name" value="WD40_PAC1"/>
</dbReference>
<dbReference type="AlphaFoldDB" id="A0A5C1AR54"/>
<keyword evidence="11" id="KW-0175">Coiled coil</keyword>
<dbReference type="InterPro" id="IPR011047">
    <property type="entry name" value="Quinoprotein_ADH-like_sf"/>
</dbReference>
<dbReference type="Pfam" id="PF00069">
    <property type="entry name" value="Pkinase"/>
    <property type="match status" value="1"/>
</dbReference>
<accession>A0A5C1AR54</accession>
<evidence type="ECO:0000256" key="5">
    <source>
        <dbReference type="ARBA" id="ARBA00022737"/>
    </source>
</evidence>
<dbReference type="GO" id="GO:0005524">
    <property type="term" value="F:ATP binding"/>
    <property type="evidence" value="ECO:0007669"/>
    <property type="project" value="UniProtKB-UniRule"/>
</dbReference>
<evidence type="ECO:0000313" key="15">
    <source>
        <dbReference type="Proteomes" id="UP000324974"/>
    </source>
</evidence>
<evidence type="ECO:0000256" key="10">
    <source>
        <dbReference type="PROSITE-ProRule" id="PRU10141"/>
    </source>
</evidence>
<feature type="region of interest" description="Disordered" evidence="12">
    <location>
        <begin position="817"/>
        <end position="838"/>
    </location>
</feature>
<dbReference type="PROSITE" id="PS50294">
    <property type="entry name" value="WD_REPEATS_REGION"/>
    <property type="match status" value="3"/>
</dbReference>
<proteinExistence type="predicted"/>
<dbReference type="SMART" id="SM00220">
    <property type="entry name" value="S_TKc"/>
    <property type="match status" value="1"/>
</dbReference>
<evidence type="ECO:0000256" key="11">
    <source>
        <dbReference type="SAM" id="Coils"/>
    </source>
</evidence>
<reference evidence="15" key="1">
    <citation type="submission" date="2019-08" db="EMBL/GenBank/DDBJ databases">
        <title>Limnoglobus roseus gen. nov., sp. nov., a novel freshwater planctomycete with a giant genome from the family Gemmataceae.</title>
        <authorList>
            <person name="Kulichevskaya I.S."/>
            <person name="Naumoff D.G."/>
            <person name="Miroshnikov K."/>
            <person name="Ivanova A."/>
            <person name="Philippov D.A."/>
            <person name="Hakobyan A."/>
            <person name="Rijpstra I.C."/>
            <person name="Sinninghe Damste J.S."/>
            <person name="Liesack W."/>
            <person name="Dedysh S.N."/>
        </authorList>
    </citation>
    <scope>NUCLEOTIDE SEQUENCE [LARGE SCALE GENOMIC DNA]</scope>
    <source>
        <strain evidence="15">PX52</strain>
    </source>
</reference>
<dbReference type="EMBL" id="CP042425">
    <property type="protein sequence ID" value="QEL20456.1"/>
    <property type="molecule type" value="Genomic_DNA"/>
</dbReference>
<evidence type="ECO:0000256" key="6">
    <source>
        <dbReference type="ARBA" id="ARBA00022741"/>
    </source>
</evidence>
<keyword evidence="5" id="KW-0677">Repeat</keyword>
<dbReference type="Pfam" id="PF00400">
    <property type="entry name" value="WD40"/>
    <property type="match status" value="4"/>
</dbReference>
<dbReference type="PROSITE" id="PS50011">
    <property type="entry name" value="PROTEIN_KINASE_DOM"/>
    <property type="match status" value="1"/>
</dbReference>
<dbReference type="InterPro" id="IPR015943">
    <property type="entry name" value="WD40/YVTN_repeat-like_dom_sf"/>
</dbReference>
<feature type="domain" description="Protein kinase" evidence="13">
    <location>
        <begin position="33"/>
        <end position="290"/>
    </location>
</feature>
<evidence type="ECO:0000256" key="12">
    <source>
        <dbReference type="SAM" id="MobiDB-lite"/>
    </source>
</evidence>